<organism evidence="1">
    <name type="scientific">Roseihalotalea indica</name>
    <dbReference type="NCBI Taxonomy" id="2867963"/>
    <lineage>
        <taxon>Bacteria</taxon>
        <taxon>Pseudomonadati</taxon>
        <taxon>Bacteroidota</taxon>
        <taxon>Cytophagia</taxon>
        <taxon>Cytophagales</taxon>
        <taxon>Catalimonadaceae</taxon>
        <taxon>Roseihalotalea</taxon>
    </lineage>
</organism>
<dbReference type="SUPFAM" id="SSF158446">
    <property type="entry name" value="IVS-encoded protein-like"/>
    <property type="match status" value="1"/>
</dbReference>
<protein>
    <submittedName>
        <fullName evidence="1">Four helix bundle protein</fullName>
    </submittedName>
</protein>
<name>A0AA49JKJ9_9BACT</name>
<dbReference type="InterPro" id="IPR012657">
    <property type="entry name" value="23S_rRNA-intervening_sequence"/>
</dbReference>
<gene>
    <name evidence="1" type="ORF">K4G66_16345</name>
</gene>
<accession>A0AA49JKJ9</accession>
<dbReference type="Gene3D" id="1.20.1440.60">
    <property type="entry name" value="23S rRNA-intervening sequence"/>
    <property type="match status" value="1"/>
</dbReference>
<dbReference type="Pfam" id="PF05635">
    <property type="entry name" value="23S_rRNA_IVP"/>
    <property type="match status" value="1"/>
</dbReference>
<proteinExistence type="predicted"/>
<dbReference type="AlphaFoldDB" id="A0AA49JKJ9"/>
<reference evidence="1" key="1">
    <citation type="journal article" date="2023" name="Comput. Struct. Biotechnol. J.">
        <title>Discovery of a novel marine Bacteroidetes with a rich repertoire of carbohydrate-active enzymes.</title>
        <authorList>
            <person name="Chen B."/>
            <person name="Liu G."/>
            <person name="Chen Q."/>
            <person name="Wang H."/>
            <person name="Liu L."/>
            <person name="Tang K."/>
        </authorList>
    </citation>
    <scope>NUCLEOTIDE SEQUENCE</scope>
    <source>
        <strain evidence="1">TK19036</strain>
    </source>
</reference>
<dbReference type="NCBIfam" id="TIGR02436">
    <property type="entry name" value="four helix bundle protein"/>
    <property type="match status" value="1"/>
</dbReference>
<dbReference type="InterPro" id="IPR036583">
    <property type="entry name" value="23S_rRNA_IVS_sf"/>
</dbReference>
<dbReference type="PANTHER" id="PTHR38471">
    <property type="entry name" value="FOUR HELIX BUNDLE PROTEIN"/>
    <property type="match status" value="1"/>
</dbReference>
<sequence length="115" mass="13477">MDAYRVAFHLSNLVWNEVIRWDYFAKDTVGKQFVNAVDSISANIAEGFGRYHKKDKIKFYRYASGSLKEALDWNEKSRVRSLIDQVTYDTFFKELSSLPKLINQLIKYTNLVLKS</sequence>
<evidence type="ECO:0000313" key="1">
    <source>
        <dbReference type="EMBL" id="WKN40347.1"/>
    </source>
</evidence>
<reference evidence="1" key="2">
    <citation type="journal article" date="2024" name="Antonie Van Leeuwenhoek">
        <title>Roseihalotalea indica gen. nov., sp. nov., a halophilic Bacteroidetes from mesopelagic Southwest Indian Ocean with higher carbohydrate metabolic potential.</title>
        <authorList>
            <person name="Chen B."/>
            <person name="Zhang M."/>
            <person name="Lin D."/>
            <person name="Ye J."/>
            <person name="Tang K."/>
        </authorList>
    </citation>
    <scope>NUCLEOTIDE SEQUENCE</scope>
    <source>
        <strain evidence="1">TK19036</strain>
    </source>
</reference>
<dbReference type="PANTHER" id="PTHR38471:SF2">
    <property type="entry name" value="FOUR HELIX BUNDLE PROTEIN"/>
    <property type="match status" value="1"/>
</dbReference>
<dbReference type="EMBL" id="CP120682">
    <property type="protein sequence ID" value="WKN40347.1"/>
    <property type="molecule type" value="Genomic_DNA"/>
</dbReference>